<feature type="region of interest" description="Disordered" evidence="1">
    <location>
        <begin position="1"/>
        <end position="24"/>
    </location>
</feature>
<reference evidence="2" key="2">
    <citation type="submission" date="2021-09" db="EMBL/GenBank/DDBJ databases">
        <authorList>
            <person name="Jia N."/>
            <person name="Wang J."/>
            <person name="Shi W."/>
            <person name="Du L."/>
            <person name="Sun Y."/>
            <person name="Zhan W."/>
            <person name="Jiang J."/>
            <person name="Wang Q."/>
            <person name="Zhang B."/>
            <person name="Ji P."/>
            <person name="Sakyi L.B."/>
            <person name="Cui X."/>
            <person name="Yuan T."/>
            <person name="Jiang B."/>
            <person name="Yang W."/>
            <person name="Lam T.T.-Y."/>
            <person name="Chang Q."/>
            <person name="Ding S."/>
            <person name="Wang X."/>
            <person name="Zhu J."/>
            <person name="Ruan X."/>
            <person name="Zhao L."/>
            <person name="Wei J."/>
            <person name="Que T."/>
            <person name="Du C."/>
            <person name="Cheng J."/>
            <person name="Dai P."/>
            <person name="Han X."/>
            <person name="Huang E."/>
            <person name="Gao Y."/>
            <person name="Liu J."/>
            <person name="Shao H."/>
            <person name="Ye R."/>
            <person name="Li L."/>
            <person name="Wei W."/>
            <person name="Wang X."/>
            <person name="Wang C."/>
            <person name="Huo Q."/>
            <person name="Li W."/>
            <person name="Guo W."/>
            <person name="Chen H."/>
            <person name="Chen S."/>
            <person name="Zhou L."/>
            <person name="Zhou L."/>
            <person name="Ni X."/>
            <person name="Tian J."/>
            <person name="Zhou Y."/>
            <person name="Sheng Y."/>
            <person name="Liu T."/>
            <person name="Pan Y."/>
            <person name="Xia L."/>
            <person name="Li J."/>
            <person name="Zhao F."/>
            <person name="Cao W."/>
        </authorList>
    </citation>
    <scope>NUCLEOTIDE SEQUENCE</scope>
    <source>
        <strain evidence="2">Rmic-2018</strain>
        <tissue evidence="2">Larvae</tissue>
    </source>
</reference>
<evidence type="ECO:0000313" key="3">
    <source>
        <dbReference type="Proteomes" id="UP000821866"/>
    </source>
</evidence>
<dbReference type="Proteomes" id="UP000821866">
    <property type="component" value="Unassembled WGS sequence"/>
</dbReference>
<evidence type="ECO:0000256" key="1">
    <source>
        <dbReference type="SAM" id="MobiDB-lite"/>
    </source>
</evidence>
<evidence type="ECO:0000313" key="2">
    <source>
        <dbReference type="EMBL" id="KAH8026533.1"/>
    </source>
</evidence>
<organism evidence="2 3">
    <name type="scientific">Rhipicephalus microplus</name>
    <name type="common">Cattle tick</name>
    <name type="synonym">Boophilus microplus</name>
    <dbReference type="NCBI Taxonomy" id="6941"/>
    <lineage>
        <taxon>Eukaryota</taxon>
        <taxon>Metazoa</taxon>
        <taxon>Ecdysozoa</taxon>
        <taxon>Arthropoda</taxon>
        <taxon>Chelicerata</taxon>
        <taxon>Arachnida</taxon>
        <taxon>Acari</taxon>
        <taxon>Parasitiformes</taxon>
        <taxon>Ixodida</taxon>
        <taxon>Ixodoidea</taxon>
        <taxon>Ixodidae</taxon>
        <taxon>Rhipicephalinae</taxon>
        <taxon>Rhipicephalus</taxon>
        <taxon>Boophilus</taxon>
    </lineage>
</organism>
<sequence length="185" mass="20146">MASLLATSSRPRLPGSGTASKNTRHAVRSIRVCCTGTRCKRRVIEPRRATQPTSGSLYSSPISPPVPLVSYVNRQRCQETAFEVVHSPGEVSELFRVTSEGALLLEQASDSAHMRRARLHGVTCARRVVAPVIGVKTSAPHPILVELTLSTRPPTRPRSQHSLVVALLVYPTDKKAWSLEDGAIH</sequence>
<reference evidence="2" key="1">
    <citation type="journal article" date="2020" name="Cell">
        <title>Large-Scale Comparative Analyses of Tick Genomes Elucidate Their Genetic Diversity and Vector Capacities.</title>
        <authorList>
            <consortium name="Tick Genome and Microbiome Consortium (TIGMIC)"/>
            <person name="Jia N."/>
            <person name="Wang J."/>
            <person name="Shi W."/>
            <person name="Du L."/>
            <person name="Sun Y."/>
            <person name="Zhan W."/>
            <person name="Jiang J.F."/>
            <person name="Wang Q."/>
            <person name="Zhang B."/>
            <person name="Ji P."/>
            <person name="Bell-Sakyi L."/>
            <person name="Cui X.M."/>
            <person name="Yuan T.T."/>
            <person name="Jiang B.G."/>
            <person name="Yang W.F."/>
            <person name="Lam T.T."/>
            <person name="Chang Q.C."/>
            <person name="Ding S.J."/>
            <person name="Wang X.J."/>
            <person name="Zhu J.G."/>
            <person name="Ruan X.D."/>
            <person name="Zhao L."/>
            <person name="Wei J.T."/>
            <person name="Ye R.Z."/>
            <person name="Que T.C."/>
            <person name="Du C.H."/>
            <person name="Zhou Y.H."/>
            <person name="Cheng J.X."/>
            <person name="Dai P.F."/>
            <person name="Guo W.B."/>
            <person name="Han X.H."/>
            <person name="Huang E.J."/>
            <person name="Li L.F."/>
            <person name="Wei W."/>
            <person name="Gao Y.C."/>
            <person name="Liu J.Z."/>
            <person name="Shao H.Z."/>
            <person name="Wang X."/>
            <person name="Wang C.C."/>
            <person name="Yang T.C."/>
            <person name="Huo Q.B."/>
            <person name="Li W."/>
            <person name="Chen H.Y."/>
            <person name="Chen S.E."/>
            <person name="Zhou L.G."/>
            <person name="Ni X.B."/>
            <person name="Tian J.H."/>
            <person name="Sheng Y."/>
            <person name="Liu T."/>
            <person name="Pan Y.S."/>
            <person name="Xia L.Y."/>
            <person name="Li J."/>
            <person name="Zhao F."/>
            <person name="Cao W.C."/>
        </authorList>
    </citation>
    <scope>NUCLEOTIDE SEQUENCE</scope>
    <source>
        <strain evidence="2">Rmic-2018</strain>
    </source>
</reference>
<dbReference type="EMBL" id="JABSTU010000007">
    <property type="protein sequence ID" value="KAH8026533.1"/>
    <property type="molecule type" value="Genomic_DNA"/>
</dbReference>
<keyword evidence="3" id="KW-1185">Reference proteome</keyword>
<name>A0A9J6DWF4_RHIMP</name>
<comment type="caution">
    <text evidence="2">The sequence shown here is derived from an EMBL/GenBank/DDBJ whole genome shotgun (WGS) entry which is preliminary data.</text>
</comment>
<gene>
    <name evidence="2" type="ORF">HPB51_021145</name>
</gene>
<accession>A0A9J6DWF4</accession>
<proteinExistence type="predicted"/>
<dbReference type="AlphaFoldDB" id="A0A9J6DWF4"/>
<feature type="compositionally biased region" description="Polar residues" evidence="1">
    <location>
        <begin position="1"/>
        <end position="10"/>
    </location>
</feature>
<protein>
    <submittedName>
        <fullName evidence="2">Uncharacterized protein</fullName>
    </submittedName>
</protein>